<dbReference type="PANTHER" id="PTHR11645">
    <property type="entry name" value="PYRROLINE-5-CARBOXYLATE REDUCTASE"/>
    <property type="match status" value="1"/>
</dbReference>
<dbReference type="PANTHER" id="PTHR11645:SF66">
    <property type="entry name" value="PYRROLINE-5-CARBOXYLATE REDUCTASE"/>
    <property type="match status" value="1"/>
</dbReference>
<gene>
    <name evidence="3" type="ORF">S12H4_16210</name>
</gene>
<dbReference type="InterPro" id="IPR036291">
    <property type="entry name" value="NAD(P)-bd_dom_sf"/>
</dbReference>
<accession>X1SCC2</accession>
<comment type="caution">
    <text evidence="3">The sequence shown here is derived from an EMBL/GenBank/DDBJ whole genome shotgun (WGS) entry which is preliminary data.</text>
</comment>
<dbReference type="InterPro" id="IPR028939">
    <property type="entry name" value="P5C_Rdtase_cat_N"/>
</dbReference>
<dbReference type="AlphaFoldDB" id="X1SCC2"/>
<dbReference type="Gene3D" id="3.40.50.720">
    <property type="entry name" value="NAD(P)-binding Rossmann-like Domain"/>
    <property type="match status" value="1"/>
</dbReference>
<dbReference type="Pfam" id="PF03807">
    <property type="entry name" value="F420_oxidored"/>
    <property type="match status" value="1"/>
</dbReference>
<dbReference type="SUPFAM" id="SSF51735">
    <property type="entry name" value="NAD(P)-binding Rossmann-fold domains"/>
    <property type="match status" value="1"/>
</dbReference>
<feature type="domain" description="Pyrroline-5-carboxylate reductase catalytic N-terminal" evidence="2">
    <location>
        <begin position="7"/>
        <end position="101"/>
    </location>
</feature>
<protein>
    <recommendedName>
        <fullName evidence="2">Pyrroline-5-carboxylate reductase catalytic N-terminal domain-containing protein</fullName>
    </recommendedName>
</protein>
<comment type="similarity">
    <text evidence="1">Belongs to the pyrroline-5-carboxylate reductase family.</text>
</comment>
<dbReference type="GO" id="GO:0055129">
    <property type="term" value="P:L-proline biosynthetic process"/>
    <property type="evidence" value="ECO:0007669"/>
    <property type="project" value="TreeGrafter"/>
</dbReference>
<organism evidence="3">
    <name type="scientific">marine sediment metagenome</name>
    <dbReference type="NCBI Taxonomy" id="412755"/>
    <lineage>
        <taxon>unclassified sequences</taxon>
        <taxon>metagenomes</taxon>
        <taxon>ecological metagenomes</taxon>
    </lineage>
</organism>
<reference evidence="3" key="1">
    <citation type="journal article" date="2014" name="Front. Microbiol.">
        <title>High frequency of phylogenetically diverse reductive dehalogenase-homologous genes in deep subseafloor sedimentary metagenomes.</title>
        <authorList>
            <person name="Kawai M."/>
            <person name="Futagami T."/>
            <person name="Toyoda A."/>
            <person name="Takaki Y."/>
            <person name="Nishi S."/>
            <person name="Hori S."/>
            <person name="Arai W."/>
            <person name="Tsubouchi T."/>
            <person name="Morono Y."/>
            <person name="Uchiyama I."/>
            <person name="Ito T."/>
            <person name="Fujiyama A."/>
            <person name="Inagaki F."/>
            <person name="Takami H."/>
        </authorList>
    </citation>
    <scope>NUCLEOTIDE SEQUENCE</scope>
    <source>
        <strain evidence="3">Expedition CK06-06</strain>
    </source>
</reference>
<evidence type="ECO:0000259" key="2">
    <source>
        <dbReference type="Pfam" id="PF03807"/>
    </source>
</evidence>
<evidence type="ECO:0000313" key="3">
    <source>
        <dbReference type="EMBL" id="GAI76771.1"/>
    </source>
</evidence>
<evidence type="ECO:0000256" key="1">
    <source>
        <dbReference type="ARBA" id="ARBA00005525"/>
    </source>
</evidence>
<name>X1SCC2_9ZZZZ</name>
<dbReference type="EMBL" id="BARW01007825">
    <property type="protein sequence ID" value="GAI76771.1"/>
    <property type="molecule type" value="Genomic_DNA"/>
</dbReference>
<proteinExistence type="inferred from homology"/>
<dbReference type="GO" id="GO:0004735">
    <property type="term" value="F:pyrroline-5-carboxylate reductase activity"/>
    <property type="evidence" value="ECO:0007669"/>
    <property type="project" value="TreeGrafter"/>
</dbReference>
<sequence>MTMEIMKIAFIGGGNMGEAMLSAVLDKGLSTPPAVSVSDIDEARRQYLEQKYGVAVMSDNRQAITRGDVVVLAIKPQNLAGVMAELRGQFNPAQLVLSIISGARINTMCLGLNHSCVVWAMPNTPAQIGEGISVWTATPQVTESQRDWASSILGAMGKEIYVDDEKTVNHWET</sequence>